<evidence type="ECO:0000313" key="1">
    <source>
        <dbReference type="EMBL" id="QRD00738.1"/>
    </source>
</evidence>
<dbReference type="AlphaFoldDB" id="A0A7U2I634"/>
<name>A0A7U2I634_PHANO</name>
<protein>
    <submittedName>
        <fullName evidence="1">Uncharacterized protein</fullName>
    </submittedName>
</protein>
<dbReference type="EMBL" id="CP069033">
    <property type="protein sequence ID" value="QRD00738.1"/>
    <property type="molecule type" value="Genomic_DNA"/>
</dbReference>
<reference evidence="2" key="1">
    <citation type="journal article" date="2021" name="BMC Genomics">
        <title>Chromosome-level genome assembly and manually-curated proteome of model necrotroph Parastagonospora nodorum Sn15 reveals a genome-wide trove of candidate effector homologs, and redundancy of virulence-related functions within an accessory chromosome.</title>
        <authorList>
            <person name="Bertazzoni S."/>
            <person name="Jones D.A.B."/>
            <person name="Phan H.T."/>
            <person name="Tan K.-C."/>
            <person name="Hane J.K."/>
        </authorList>
    </citation>
    <scope>NUCLEOTIDE SEQUENCE [LARGE SCALE GENOMIC DNA]</scope>
    <source>
        <strain evidence="2">SN15 / ATCC MYA-4574 / FGSC 10173)</strain>
    </source>
</reference>
<accession>A0A7U2I634</accession>
<evidence type="ECO:0000313" key="2">
    <source>
        <dbReference type="Proteomes" id="UP000663193"/>
    </source>
</evidence>
<dbReference type="VEuPathDB" id="FungiDB:JI435_092790"/>
<keyword evidence="2" id="KW-1185">Reference proteome</keyword>
<dbReference type="Proteomes" id="UP000663193">
    <property type="component" value="Chromosome 11"/>
</dbReference>
<sequence length="122" mass="13890">MDLRNFEKQAICRRVSVCGVVRMCFTFPILCVLRWLPCRGKDSSQVHVRSPVRSHCPCTPCGVREGTAHNCCMNRNCMAPVQSLPLYPAHMHGTTRVRSETFTCCSQVRSRKKFRSPVFPDS</sequence>
<gene>
    <name evidence="1" type="ORF">JI435_092790</name>
</gene>
<organism evidence="1 2">
    <name type="scientific">Phaeosphaeria nodorum (strain SN15 / ATCC MYA-4574 / FGSC 10173)</name>
    <name type="common">Glume blotch fungus</name>
    <name type="synonym">Parastagonospora nodorum</name>
    <dbReference type="NCBI Taxonomy" id="321614"/>
    <lineage>
        <taxon>Eukaryota</taxon>
        <taxon>Fungi</taxon>
        <taxon>Dikarya</taxon>
        <taxon>Ascomycota</taxon>
        <taxon>Pezizomycotina</taxon>
        <taxon>Dothideomycetes</taxon>
        <taxon>Pleosporomycetidae</taxon>
        <taxon>Pleosporales</taxon>
        <taxon>Pleosporineae</taxon>
        <taxon>Phaeosphaeriaceae</taxon>
        <taxon>Parastagonospora</taxon>
    </lineage>
</organism>
<proteinExistence type="predicted"/>